<dbReference type="Gene3D" id="1.20.1070.10">
    <property type="entry name" value="Rhodopsin 7-helix transmembrane proteins"/>
    <property type="match status" value="1"/>
</dbReference>
<evidence type="ECO:0000256" key="5">
    <source>
        <dbReference type="ARBA" id="ARBA00023040"/>
    </source>
</evidence>
<dbReference type="InterPro" id="IPR000276">
    <property type="entry name" value="GPCR_Rhodpsn"/>
</dbReference>
<dbReference type="EnsemblMetazoa" id="XM_021044359.2">
    <property type="protein sequence ID" value="XP_020900018.1"/>
    <property type="gene ID" value="LOC110238671"/>
</dbReference>
<dbReference type="PROSITE" id="PS00237">
    <property type="entry name" value="G_PROTEIN_RECEP_F1_1"/>
    <property type="match status" value="1"/>
</dbReference>
<evidence type="ECO:0000256" key="6">
    <source>
        <dbReference type="ARBA" id="ARBA00023136"/>
    </source>
</evidence>
<dbReference type="RefSeq" id="XP_020900018.1">
    <property type="nucleotide sequence ID" value="XM_021044359.2"/>
</dbReference>
<dbReference type="AlphaFoldDB" id="A0A913X7C0"/>
<dbReference type="Proteomes" id="UP000887567">
    <property type="component" value="Unplaced"/>
</dbReference>
<keyword evidence="5 9" id="KW-0297">G-protein coupled receptor</keyword>
<dbReference type="GeneID" id="110238671"/>
<feature type="transmembrane region" description="Helical" evidence="10">
    <location>
        <begin position="50"/>
        <end position="73"/>
    </location>
</feature>
<dbReference type="GO" id="GO:0005886">
    <property type="term" value="C:plasma membrane"/>
    <property type="evidence" value="ECO:0007669"/>
    <property type="project" value="UniProtKB-SubCell"/>
</dbReference>
<dbReference type="PRINTS" id="PR00237">
    <property type="entry name" value="GPCRRHODOPSN"/>
</dbReference>
<dbReference type="GO" id="GO:0004930">
    <property type="term" value="F:G protein-coupled receptor activity"/>
    <property type="evidence" value="ECO:0007669"/>
    <property type="project" value="UniProtKB-KW"/>
</dbReference>
<keyword evidence="13" id="KW-1185">Reference proteome</keyword>
<evidence type="ECO:0000256" key="10">
    <source>
        <dbReference type="SAM" id="Phobius"/>
    </source>
</evidence>
<feature type="transmembrane region" description="Helical" evidence="10">
    <location>
        <begin position="79"/>
        <end position="108"/>
    </location>
</feature>
<evidence type="ECO:0000256" key="3">
    <source>
        <dbReference type="ARBA" id="ARBA00022692"/>
    </source>
</evidence>
<organism evidence="12 13">
    <name type="scientific">Exaiptasia diaphana</name>
    <name type="common">Tropical sea anemone</name>
    <name type="synonym">Aiptasia pulchella</name>
    <dbReference type="NCBI Taxonomy" id="2652724"/>
    <lineage>
        <taxon>Eukaryota</taxon>
        <taxon>Metazoa</taxon>
        <taxon>Cnidaria</taxon>
        <taxon>Anthozoa</taxon>
        <taxon>Hexacorallia</taxon>
        <taxon>Actiniaria</taxon>
        <taxon>Aiptasiidae</taxon>
        <taxon>Exaiptasia</taxon>
    </lineage>
</organism>
<dbReference type="PANTHER" id="PTHR22752">
    <property type="entry name" value="G PROTEIN-COUPLED RECEPTOR"/>
    <property type="match status" value="1"/>
</dbReference>
<dbReference type="Pfam" id="PF00001">
    <property type="entry name" value="7tm_1"/>
    <property type="match status" value="1"/>
</dbReference>
<evidence type="ECO:0000256" key="8">
    <source>
        <dbReference type="ARBA" id="ARBA00023224"/>
    </source>
</evidence>
<comment type="subcellular location">
    <subcellularLocation>
        <location evidence="1">Cell membrane</location>
        <topology evidence="1">Multi-pass membrane protein</topology>
    </subcellularLocation>
</comment>
<dbReference type="SMART" id="SM01381">
    <property type="entry name" value="7TM_GPCR_Srsx"/>
    <property type="match status" value="1"/>
</dbReference>
<proteinExistence type="inferred from homology"/>
<feature type="transmembrane region" description="Helical" evidence="10">
    <location>
        <begin position="270"/>
        <end position="290"/>
    </location>
</feature>
<accession>A0A913X7C0</accession>
<evidence type="ECO:0000256" key="2">
    <source>
        <dbReference type="ARBA" id="ARBA00022475"/>
    </source>
</evidence>
<dbReference type="InterPro" id="IPR017452">
    <property type="entry name" value="GPCR_Rhodpsn_7TM"/>
</dbReference>
<feature type="transmembrane region" description="Helical" evidence="10">
    <location>
        <begin position="12"/>
        <end position="38"/>
    </location>
</feature>
<dbReference type="PROSITE" id="PS50262">
    <property type="entry name" value="G_PROTEIN_RECEP_F1_2"/>
    <property type="match status" value="1"/>
</dbReference>
<comment type="similarity">
    <text evidence="9">Belongs to the G-protein coupled receptor 1 family.</text>
</comment>
<keyword evidence="3 9" id="KW-0812">Transmembrane</keyword>
<dbReference type="OMA" id="ASMHTMA"/>
<reference evidence="12" key="1">
    <citation type="submission" date="2022-11" db="UniProtKB">
        <authorList>
            <consortium name="EnsemblMetazoa"/>
        </authorList>
    </citation>
    <scope>IDENTIFICATION</scope>
</reference>
<dbReference type="OrthoDB" id="6435638at2759"/>
<evidence type="ECO:0000313" key="12">
    <source>
        <dbReference type="EnsemblMetazoa" id="XP_020900018.1"/>
    </source>
</evidence>
<keyword evidence="6 10" id="KW-0472">Membrane</keyword>
<protein>
    <recommendedName>
        <fullName evidence="11">G-protein coupled receptors family 1 profile domain-containing protein</fullName>
    </recommendedName>
</protein>
<evidence type="ECO:0000256" key="4">
    <source>
        <dbReference type="ARBA" id="ARBA00022989"/>
    </source>
</evidence>
<evidence type="ECO:0000256" key="7">
    <source>
        <dbReference type="ARBA" id="ARBA00023170"/>
    </source>
</evidence>
<evidence type="ECO:0000256" key="9">
    <source>
        <dbReference type="RuleBase" id="RU000688"/>
    </source>
</evidence>
<keyword evidence="2" id="KW-1003">Cell membrane</keyword>
<sequence>MKEIPESSTIAVVIEVTILLAINAVAFFGNFLVCLASFRNHRLRTTTNLYVIALAISDILAACITMPLTSAAIIKGRWIFGPVICGIQGFFVHFLIYASMHTMALTAINRYFRIVKPQKYKTLFGGNRAAIFLALVWILVAFIVGLPPVLGFAQFDFRPGSSLYMCILYFDSKLGEVTFLLVIIFLYVVCSLVVMAVSYIQVSRAIRCHNLQLGHTIYLNKRLTGISVEEIRITKTLFVLVLAFTICWIPVYTAVAIIRSGLGSLTPIGSLFATYIICITSAINPFVYAFKNKAFRDEFKQILMCFTSCKERVYPREELAENRPMVLLSQRLNTQSINSEKQR</sequence>
<dbReference type="SUPFAM" id="SSF81321">
    <property type="entry name" value="Family A G protein-coupled receptor-like"/>
    <property type="match status" value="1"/>
</dbReference>
<dbReference type="KEGG" id="epa:110238671"/>
<keyword evidence="7 9" id="KW-0675">Receptor</keyword>
<feature type="domain" description="G-protein coupled receptors family 1 profile" evidence="11">
    <location>
        <begin position="29"/>
        <end position="288"/>
    </location>
</feature>
<dbReference type="CDD" id="cd00637">
    <property type="entry name" value="7tm_classA_rhodopsin-like"/>
    <property type="match status" value="1"/>
</dbReference>
<feature type="transmembrane region" description="Helical" evidence="10">
    <location>
        <begin position="129"/>
        <end position="155"/>
    </location>
</feature>
<keyword evidence="8 9" id="KW-0807">Transducer</keyword>
<feature type="transmembrane region" description="Helical" evidence="10">
    <location>
        <begin position="237"/>
        <end position="258"/>
    </location>
</feature>
<name>A0A913X7C0_EXADI</name>
<feature type="transmembrane region" description="Helical" evidence="10">
    <location>
        <begin position="177"/>
        <end position="200"/>
    </location>
</feature>
<keyword evidence="4 10" id="KW-1133">Transmembrane helix</keyword>
<evidence type="ECO:0000313" key="13">
    <source>
        <dbReference type="Proteomes" id="UP000887567"/>
    </source>
</evidence>
<evidence type="ECO:0000256" key="1">
    <source>
        <dbReference type="ARBA" id="ARBA00004651"/>
    </source>
</evidence>
<evidence type="ECO:0000259" key="11">
    <source>
        <dbReference type="PROSITE" id="PS50262"/>
    </source>
</evidence>